<name>A0A6A4K6F2_APOLU</name>
<gene>
    <name evidence="16" type="ORF">GE061_011140</name>
</gene>
<dbReference type="CDD" id="cd20628">
    <property type="entry name" value="CYP4"/>
    <property type="match status" value="1"/>
</dbReference>
<keyword evidence="8" id="KW-0256">Endoplasmic reticulum</keyword>
<keyword evidence="9" id="KW-0492">Microsome</keyword>
<evidence type="ECO:0000256" key="11">
    <source>
        <dbReference type="ARBA" id="ARBA00023004"/>
    </source>
</evidence>
<evidence type="ECO:0000256" key="4">
    <source>
        <dbReference type="ARBA" id="ARBA00004406"/>
    </source>
</evidence>
<comment type="similarity">
    <text evidence="5 15">Belongs to the cytochrome P450 family.</text>
</comment>
<evidence type="ECO:0000256" key="7">
    <source>
        <dbReference type="ARBA" id="ARBA00022723"/>
    </source>
</evidence>
<evidence type="ECO:0008006" key="18">
    <source>
        <dbReference type="Google" id="ProtNLM"/>
    </source>
</evidence>
<evidence type="ECO:0000256" key="15">
    <source>
        <dbReference type="RuleBase" id="RU000461"/>
    </source>
</evidence>
<evidence type="ECO:0000313" key="16">
    <source>
        <dbReference type="EMBL" id="KAF6213421.1"/>
    </source>
</evidence>
<evidence type="ECO:0000256" key="9">
    <source>
        <dbReference type="ARBA" id="ARBA00022848"/>
    </source>
</evidence>
<evidence type="ECO:0000256" key="8">
    <source>
        <dbReference type="ARBA" id="ARBA00022824"/>
    </source>
</evidence>
<dbReference type="AlphaFoldDB" id="A0A6A4K6F2"/>
<keyword evidence="11 14" id="KW-0408">Iron</keyword>
<accession>A0A6A4K6F2</accession>
<dbReference type="InterPro" id="IPR017972">
    <property type="entry name" value="Cyt_P450_CS"/>
</dbReference>
<dbReference type="OrthoDB" id="1470350at2759"/>
<dbReference type="PRINTS" id="PR00385">
    <property type="entry name" value="P450"/>
</dbReference>
<evidence type="ECO:0000256" key="12">
    <source>
        <dbReference type="ARBA" id="ARBA00023033"/>
    </source>
</evidence>
<evidence type="ECO:0000256" key="3">
    <source>
        <dbReference type="ARBA" id="ARBA00004174"/>
    </source>
</evidence>
<dbReference type="GO" id="GO:0020037">
    <property type="term" value="F:heme binding"/>
    <property type="evidence" value="ECO:0007669"/>
    <property type="project" value="InterPro"/>
</dbReference>
<dbReference type="PRINTS" id="PR00465">
    <property type="entry name" value="EP450IV"/>
</dbReference>
<evidence type="ECO:0000256" key="14">
    <source>
        <dbReference type="PIRSR" id="PIRSR602403-1"/>
    </source>
</evidence>
<keyword evidence="13" id="KW-0472">Membrane</keyword>
<dbReference type="InterPro" id="IPR036396">
    <property type="entry name" value="Cyt_P450_sf"/>
</dbReference>
<dbReference type="InterPro" id="IPR002403">
    <property type="entry name" value="Cyt_P450_E_grp-IV"/>
</dbReference>
<comment type="function">
    <text evidence="2">May be involved in the metabolism of insect hormones and in the breakdown of synthetic insecticides.</text>
</comment>
<feature type="binding site" description="axial binding residue" evidence="14">
    <location>
        <position position="478"/>
    </location>
    <ligand>
        <name>heme</name>
        <dbReference type="ChEBI" id="CHEBI:30413"/>
    </ligand>
    <ligandPart>
        <name>Fe</name>
        <dbReference type="ChEBI" id="CHEBI:18248"/>
    </ligandPart>
</feature>
<evidence type="ECO:0000256" key="5">
    <source>
        <dbReference type="ARBA" id="ARBA00010617"/>
    </source>
</evidence>
<dbReference type="GO" id="GO:0005506">
    <property type="term" value="F:iron ion binding"/>
    <property type="evidence" value="ECO:0007669"/>
    <property type="project" value="InterPro"/>
</dbReference>
<protein>
    <recommendedName>
        <fullName evidence="18">Cytochrome P450</fullName>
    </recommendedName>
</protein>
<dbReference type="GO" id="GO:0005789">
    <property type="term" value="C:endoplasmic reticulum membrane"/>
    <property type="evidence" value="ECO:0007669"/>
    <property type="project" value="UniProtKB-SubCell"/>
</dbReference>
<dbReference type="GO" id="GO:0004497">
    <property type="term" value="F:monooxygenase activity"/>
    <property type="evidence" value="ECO:0007669"/>
    <property type="project" value="UniProtKB-KW"/>
</dbReference>
<dbReference type="Pfam" id="PF00067">
    <property type="entry name" value="p450"/>
    <property type="match status" value="1"/>
</dbReference>
<keyword evidence="10 15" id="KW-0560">Oxidoreductase</keyword>
<reference evidence="16" key="1">
    <citation type="journal article" date="2021" name="Mol. Ecol. Resour.">
        <title>Apolygus lucorum genome provides insights into omnivorousness and mesophyll feeding.</title>
        <authorList>
            <person name="Liu Y."/>
            <person name="Liu H."/>
            <person name="Wang H."/>
            <person name="Huang T."/>
            <person name="Liu B."/>
            <person name="Yang B."/>
            <person name="Yin L."/>
            <person name="Li B."/>
            <person name="Zhang Y."/>
            <person name="Zhang S."/>
            <person name="Jiang F."/>
            <person name="Zhang X."/>
            <person name="Ren Y."/>
            <person name="Wang B."/>
            <person name="Wang S."/>
            <person name="Lu Y."/>
            <person name="Wu K."/>
            <person name="Fan W."/>
            <person name="Wang G."/>
        </authorList>
    </citation>
    <scope>NUCLEOTIDE SEQUENCE</scope>
    <source>
        <strain evidence="16">12Hb</strain>
    </source>
</reference>
<organism evidence="16 17">
    <name type="scientific">Apolygus lucorum</name>
    <name type="common">Small green plant bug</name>
    <name type="synonym">Lygocoris lucorum</name>
    <dbReference type="NCBI Taxonomy" id="248454"/>
    <lineage>
        <taxon>Eukaryota</taxon>
        <taxon>Metazoa</taxon>
        <taxon>Ecdysozoa</taxon>
        <taxon>Arthropoda</taxon>
        <taxon>Hexapoda</taxon>
        <taxon>Insecta</taxon>
        <taxon>Pterygota</taxon>
        <taxon>Neoptera</taxon>
        <taxon>Paraneoptera</taxon>
        <taxon>Hemiptera</taxon>
        <taxon>Heteroptera</taxon>
        <taxon>Panheteroptera</taxon>
        <taxon>Cimicomorpha</taxon>
        <taxon>Miridae</taxon>
        <taxon>Mirini</taxon>
        <taxon>Apolygus</taxon>
    </lineage>
</organism>
<dbReference type="EMBL" id="WIXP02000003">
    <property type="protein sequence ID" value="KAF6213421.1"/>
    <property type="molecule type" value="Genomic_DNA"/>
</dbReference>
<dbReference type="PANTHER" id="PTHR24291:SF189">
    <property type="entry name" value="CYTOCHROME P450 4C3-RELATED"/>
    <property type="match status" value="1"/>
</dbReference>
<comment type="cofactor">
    <cofactor evidence="1 14">
        <name>heme</name>
        <dbReference type="ChEBI" id="CHEBI:30413"/>
    </cofactor>
</comment>
<comment type="caution">
    <text evidence="16">The sequence shown here is derived from an EMBL/GenBank/DDBJ whole genome shotgun (WGS) entry which is preliminary data.</text>
</comment>
<dbReference type="PANTHER" id="PTHR24291">
    <property type="entry name" value="CYTOCHROME P450 FAMILY 4"/>
    <property type="match status" value="1"/>
</dbReference>
<dbReference type="SUPFAM" id="SSF48264">
    <property type="entry name" value="Cytochrome P450"/>
    <property type="match status" value="1"/>
</dbReference>
<keyword evidence="17" id="KW-1185">Reference proteome</keyword>
<keyword evidence="7 14" id="KW-0479">Metal-binding</keyword>
<dbReference type="GO" id="GO:0016705">
    <property type="term" value="F:oxidoreductase activity, acting on paired donors, with incorporation or reduction of molecular oxygen"/>
    <property type="evidence" value="ECO:0007669"/>
    <property type="project" value="InterPro"/>
</dbReference>
<dbReference type="Gene3D" id="1.10.630.10">
    <property type="entry name" value="Cytochrome P450"/>
    <property type="match status" value="1"/>
</dbReference>
<dbReference type="PROSITE" id="PS00086">
    <property type="entry name" value="CYTOCHROME_P450"/>
    <property type="match status" value="1"/>
</dbReference>
<evidence type="ECO:0000256" key="6">
    <source>
        <dbReference type="ARBA" id="ARBA00022617"/>
    </source>
</evidence>
<keyword evidence="12 15" id="KW-0503">Monooxygenase</keyword>
<evidence type="ECO:0000313" key="17">
    <source>
        <dbReference type="Proteomes" id="UP000466442"/>
    </source>
</evidence>
<dbReference type="Proteomes" id="UP000466442">
    <property type="component" value="Unassembled WGS sequence"/>
</dbReference>
<keyword evidence="6 14" id="KW-0349">Heme</keyword>
<sequence length="537" mass="61644">MPALISQSPQLTDDRPSVPRELGRLMLPFATLVLAVVLAVITAAILTTFFIPTIRTIKLIEKLPGPAHWPVIGVSYEIAFVKKYDLVSWLHKKVIDGYERVAAVWLLGVPLVFINSPQDVEVILSSMKHIEKGVEYFSIESWLNEGLLTSKGKKWHMRRKMLTPTFHFKILEDKSLTMYGNAKRFVSKLLEENGRPFDPQDRISRCTLDVICEAAMGIKINSQEDESGSKDYLAAISRVTTAAMYRVLNMYLRRDWLWGLTSVGAENVKDVKFLHDYTEKIITERKANYNPREMKDEEFLNDNSVGMKKRQAFLDKLLELGQSMSDSDIREEVDTFLFEGHDTTAVNIEFALFELGQNPEVQELAYNEQFSIFGEDEREATLGDLQNMNYLDRFIKECLRLYPSVPYISRKIVEDVPLKDSLTIPEGANVVITPYFLHRNPRYFPDPEKFDPDRFLPENCAKRHSFAYIPFSAGPRNCIGQKFAMMELKVILSTLLRFARVEAVSHKSELQLATVVLLRNLGTLKIRVLPRNNKEVY</sequence>
<evidence type="ECO:0000256" key="10">
    <source>
        <dbReference type="ARBA" id="ARBA00023002"/>
    </source>
</evidence>
<evidence type="ECO:0000256" key="13">
    <source>
        <dbReference type="ARBA" id="ARBA00023136"/>
    </source>
</evidence>
<dbReference type="InterPro" id="IPR050196">
    <property type="entry name" value="Cytochrome_P450_Monoox"/>
</dbReference>
<dbReference type="InterPro" id="IPR001128">
    <property type="entry name" value="Cyt_P450"/>
</dbReference>
<evidence type="ECO:0000256" key="1">
    <source>
        <dbReference type="ARBA" id="ARBA00001971"/>
    </source>
</evidence>
<proteinExistence type="inferred from homology"/>
<comment type="subcellular location">
    <subcellularLocation>
        <location evidence="4">Endoplasmic reticulum membrane</location>
        <topology evidence="4">Peripheral membrane protein</topology>
    </subcellularLocation>
    <subcellularLocation>
        <location evidence="3">Microsome membrane</location>
        <topology evidence="3">Peripheral membrane protein</topology>
    </subcellularLocation>
</comment>
<evidence type="ECO:0000256" key="2">
    <source>
        <dbReference type="ARBA" id="ARBA00003690"/>
    </source>
</evidence>